<dbReference type="GO" id="GO:0005886">
    <property type="term" value="C:plasma membrane"/>
    <property type="evidence" value="ECO:0007669"/>
    <property type="project" value="UniProtKB-SubCell"/>
</dbReference>
<reference evidence="9 10" key="1">
    <citation type="journal article" date="2011" name="J. Bacteriol.">
        <title>Complete Genome Sequence of Alicyclobacillus acidocaldarius Strain Tc-4-1.</title>
        <authorList>
            <person name="Chen Y."/>
            <person name="He Y."/>
            <person name="Zhang B."/>
            <person name="Yang J."/>
            <person name="Li W."/>
            <person name="Dong Z."/>
            <person name="Hu S."/>
        </authorList>
    </citation>
    <scope>NUCLEOTIDE SEQUENCE [LARGE SCALE GENOMIC DNA]</scope>
    <source>
        <strain evidence="9 10">Tc-4-1</strain>
    </source>
</reference>
<evidence type="ECO:0000256" key="7">
    <source>
        <dbReference type="SAM" id="MobiDB-lite"/>
    </source>
</evidence>
<feature type="region of interest" description="Disordered" evidence="7">
    <location>
        <begin position="39"/>
        <end position="59"/>
    </location>
</feature>
<dbReference type="EMBL" id="CP002902">
    <property type="protein sequence ID" value="AEJ42025.1"/>
    <property type="molecule type" value="Genomic_DNA"/>
</dbReference>
<organism evidence="9 10">
    <name type="scientific">Alicyclobacillus acidocaldarius (strain Tc-4-1)</name>
    <name type="common">Bacillus acidocaldarius</name>
    <dbReference type="NCBI Taxonomy" id="1048834"/>
    <lineage>
        <taxon>Bacteria</taxon>
        <taxon>Bacillati</taxon>
        <taxon>Bacillota</taxon>
        <taxon>Bacilli</taxon>
        <taxon>Bacillales</taxon>
        <taxon>Alicyclobacillaceae</taxon>
        <taxon>Alicyclobacillus</taxon>
    </lineage>
</organism>
<evidence type="ECO:0000256" key="2">
    <source>
        <dbReference type="ARBA" id="ARBA00008610"/>
    </source>
</evidence>
<feature type="domain" description="ABC transporter substrate-binding protein PnrA-like" evidence="8">
    <location>
        <begin position="63"/>
        <end position="363"/>
    </location>
</feature>
<comment type="similarity">
    <text evidence="2">Belongs to the BMP lipoprotein family.</text>
</comment>
<evidence type="ECO:0000256" key="1">
    <source>
        <dbReference type="ARBA" id="ARBA00004193"/>
    </source>
</evidence>
<comment type="subcellular location">
    <subcellularLocation>
        <location evidence="1">Cell membrane</location>
        <topology evidence="1">Lipid-anchor</topology>
    </subcellularLocation>
</comment>
<proteinExistence type="inferred from homology"/>
<dbReference type="PATRIC" id="fig|1048834.4.peg.37"/>
<dbReference type="Gene3D" id="3.40.50.2300">
    <property type="match status" value="2"/>
</dbReference>
<evidence type="ECO:0000256" key="5">
    <source>
        <dbReference type="ARBA" id="ARBA00023136"/>
    </source>
</evidence>
<evidence type="ECO:0000256" key="6">
    <source>
        <dbReference type="ARBA" id="ARBA00023288"/>
    </source>
</evidence>
<name>F8IHQ8_ALIAT</name>
<dbReference type="PROSITE" id="PS51257">
    <property type="entry name" value="PROKAR_LIPOPROTEIN"/>
    <property type="match status" value="1"/>
</dbReference>
<dbReference type="Proteomes" id="UP000000292">
    <property type="component" value="Chromosome"/>
</dbReference>
<dbReference type="AlphaFoldDB" id="F8IHQ8"/>
<keyword evidence="3" id="KW-1003">Cell membrane</keyword>
<dbReference type="InterPro" id="IPR050957">
    <property type="entry name" value="BMP_lipoprotein"/>
</dbReference>
<dbReference type="HOGENOM" id="CLU_038813_0_0_9"/>
<dbReference type="InterPro" id="IPR003760">
    <property type="entry name" value="PnrA-like"/>
</dbReference>
<gene>
    <name evidence="9" type="primary">bmpA</name>
    <name evidence="9" type="ordered locus">TC41_0045</name>
</gene>
<dbReference type="PANTHER" id="PTHR34296">
    <property type="entry name" value="TRANSCRIPTIONAL ACTIVATOR PROTEIN MED"/>
    <property type="match status" value="1"/>
</dbReference>
<evidence type="ECO:0000256" key="3">
    <source>
        <dbReference type="ARBA" id="ARBA00022475"/>
    </source>
</evidence>
<dbReference type="CDD" id="cd06354">
    <property type="entry name" value="PBP1_PrnA-like"/>
    <property type="match status" value="1"/>
</dbReference>
<evidence type="ECO:0000256" key="4">
    <source>
        <dbReference type="ARBA" id="ARBA00022729"/>
    </source>
</evidence>
<evidence type="ECO:0000259" key="8">
    <source>
        <dbReference type="Pfam" id="PF02608"/>
    </source>
</evidence>
<keyword evidence="6 9" id="KW-0449">Lipoprotein</keyword>
<evidence type="ECO:0000313" key="9">
    <source>
        <dbReference type="EMBL" id="AEJ42025.1"/>
    </source>
</evidence>
<sequence>MIGSILKGVHHMQKRIWQSGLSILAAAALVVGCGTNNSSSGTTNTANSGGTGNTTSTSGKTIKVGLVTDTGGLNDNSFNHLAYVGMQEAQKELPNIQTSVVQSQSESDYVPNLSHFAQDGYNLVIAVGYLMADAVQQVAKEYPKTHFLIIDDSITGIPNVASAIFQSQQAGYLAGVVAGMVQKDHLLKNINNHNTVGVVGGQEIPPVDTYIAGFQQGFHSVDPTGKVIVEYTNSFNDEAAGSQYAQNEISQGADIIFPVAGGTGIGSIKAAQSAKVYAIGVDTDQSYLAPGTVITSAIKRVDTSVFDTIKAVQDGTFKSGVNNFDLSNNGVGIAPLISGLPKSVTDAVNQAKQEILSGKIQVSTTVQK</sequence>
<dbReference type="STRING" id="1048834.TC41_0045"/>
<dbReference type="SUPFAM" id="SSF53822">
    <property type="entry name" value="Periplasmic binding protein-like I"/>
    <property type="match status" value="1"/>
</dbReference>
<dbReference type="InterPro" id="IPR028082">
    <property type="entry name" value="Peripla_BP_I"/>
</dbReference>
<evidence type="ECO:0000313" key="10">
    <source>
        <dbReference type="Proteomes" id="UP000000292"/>
    </source>
</evidence>
<protein>
    <submittedName>
        <fullName evidence="9">Basic membrane lipoprotein</fullName>
    </submittedName>
</protein>
<keyword evidence="4" id="KW-0732">Signal</keyword>
<dbReference type="eggNOG" id="COG1744">
    <property type="taxonomic scope" value="Bacteria"/>
</dbReference>
<accession>F8IHQ8</accession>
<dbReference type="KEGG" id="aad:TC41_0045"/>
<dbReference type="PANTHER" id="PTHR34296:SF2">
    <property type="entry name" value="ABC TRANSPORTER GUANOSINE-BINDING PROTEIN NUPN"/>
    <property type="match status" value="1"/>
</dbReference>
<keyword evidence="5" id="KW-0472">Membrane</keyword>
<reference evidence="10" key="2">
    <citation type="submission" date="2011-06" db="EMBL/GenBank/DDBJ databases">
        <title>The complete genome sequence of Alicyclobacillus acidocaldarius sp. Tc-4-1.</title>
        <authorList>
            <person name="Chen Y."/>
            <person name="He Y."/>
            <person name="Dong Z."/>
            <person name="Hu S."/>
        </authorList>
    </citation>
    <scope>NUCLEOTIDE SEQUENCE [LARGE SCALE GENOMIC DNA]</scope>
    <source>
        <strain evidence="10">Tc-4-1</strain>
    </source>
</reference>
<dbReference type="Pfam" id="PF02608">
    <property type="entry name" value="Bmp"/>
    <property type="match status" value="1"/>
</dbReference>